<reference evidence="1 2" key="1">
    <citation type="submission" date="2020-08" db="EMBL/GenBank/DDBJ databases">
        <title>Draft genome sequencing of an Anaerocolumna strain isolated from anoxic soil subjected to BSD treatment.</title>
        <authorList>
            <person name="Uek A."/>
            <person name="Tonouchi A."/>
        </authorList>
    </citation>
    <scope>NUCLEOTIDE SEQUENCE [LARGE SCALE GENOMIC DNA]</scope>
    <source>
        <strain evidence="1 2">CTTW</strain>
    </source>
</reference>
<protein>
    <recommendedName>
        <fullName evidence="3">Zinc ribbon domain-containing protein</fullName>
    </recommendedName>
</protein>
<dbReference type="AlphaFoldDB" id="A0A7I8DJW1"/>
<sequence length="85" mass="9667">MFFRKLFKGNEDNGKENKSYREVTVKKDAVKSKENETLSGQEEYEIVEKEILPEKMICPDCGGITLVGLDFCDKCGGELGSYENY</sequence>
<keyword evidence="2" id="KW-1185">Reference proteome</keyword>
<name>A0A7I8DJW1_9FIRM</name>
<dbReference type="EMBL" id="AP023368">
    <property type="protein sequence ID" value="BCJ97634.1"/>
    <property type="molecule type" value="Genomic_DNA"/>
</dbReference>
<reference evidence="1 2" key="2">
    <citation type="submission" date="2020-08" db="EMBL/GenBank/DDBJ databases">
        <authorList>
            <person name="Ueki A."/>
            <person name="Tonouchi A."/>
        </authorList>
    </citation>
    <scope>NUCLEOTIDE SEQUENCE [LARGE SCALE GENOMIC DNA]</scope>
    <source>
        <strain evidence="1 2">CTTW</strain>
    </source>
</reference>
<dbReference type="Proteomes" id="UP000515703">
    <property type="component" value="Chromosome"/>
</dbReference>
<evidence type="ECO:0000313" key="1">
    <source>
        <dbReference type="EMBL" id="BCJ97634.1"/>
    </source>
</evidence>
<dbReference type="RefSeq" id="WP_185258042.1">
    <property type="nucleotide sequence ID" value="NZ_AP023368.1"/>
</dbReference>
<proteinExistence type="predicted"/>
<evidence type="ECO:0000313" key="2">
    <source>
        <dbReference type="Proteomes" id="UP000515703"/>
    </source>
</evidence>
<gene>
    <name evidence="1" type="ORF">bsdcttw_06750</name>
</gene>
<evidence type="ECO:0008006" key="3">
    <source>
        <dbReference type="Google" id="ProtNLM"/>
    </source>
</evidence>
<organism evidence="1 2">
    <name type="scientific">Anaerocolumna chitinilytica</name>
    <dbReference type="NCBI Taxonomy" id="1727145"/>
    <lineage>
        <taxon>Bacteria</taxon>
        <taxon>Bacillati</taxon>
        <taxon>Bacillota</taxon>
        <taxon>Clostridia</taxon>
        <taxon>Lachnospirales</taxon>
        <taxon>Lachnospiraceae</taxon>
        <taxon>Anaerocolumna</taxon>
    </lineage>
</organism>
<dbReference type="KEGG" id="acht:bsdcttw_06750"/>
<accession>A0A7I8DJW1</accession>